<dbReference type="PANTHER" id="PTHR21666:SF288">
    <property type="entry name" value="CELL DIVISION PROTEIN YTFB"/>
    <property type="match status" value="1"/>
</dbReference>
<dbReference type="Pfam" id="PF01551">
    <property type="entry name" value="Peptidase_M23"/>
    <property type="match status" value="1"/>
</dbReference>
<keyword evidence="6" id="KW-0862">Zinc</keyword>
<evidence type="ECO:0000256" key="9">
    <source>
        <dbReference type="SAM" id="Phobius"/>
    </source>
</evidence>
<keyword evidence="7" id="KW-0482">Metalloprotease</keyword>
<evidence type="ECO:0000256" key="3">
    <source>
        <dbReference type="ARBA" id="ARBA00022670"/>
    </source>
</evidence>
<organism evidence="12 13">
    <name type="scientific">Candidatus Coprenecus avistercoris</name>
    <dbReference type="NCBI Taxonomy" id="2840730"/>
    <lineage>
        <taxon>Bacteria</taxon>
        <taxon>Pseudomonadati</taxon>
        <taxon>Bacteroidota</taxon>
        <taxon>Bacteroidia</taxon>
        <taxon>Bacteroidales</taxon>
        <taxon>Rikenellaceae</taxon>
        <taxon>Rikenellaceae incertae sedis</taxon>
        <taxon>Candidatus Coprenecus</taxon>
    </lineage>
</organism>
<accession>A0A9D1J6L0</accession>
<dbReference type="GO" id="GO:0030313">
    <property type="term" value="C:cell envelope"/>
    <property type="evidence" value="ECO:0007669"/>
    <property type="project" value="UniProtKB-SubCell"/>
</dbReference>
<evidence type="ECO:0000256" key="2">
    <source>
        <dbReference type="ARBA" id="ARBA00004196"/>
    </source>
</evidence>
<reference evidence="12" key="1">
    <citation type="submission" date="2020-10" db="EMBL/GenBank/DDBJ databases">
        <authorList>
            <person name="Gilroy R."/>
        </authorList>
    </citation>
    <scope>NUCLEOTIDE SEQUENCE</scope>
    <source>
        <strain evidence="12">ChiHjej13B12-12457</strain>
    </source>
</reference>
<comment type="subcellular location">
    <subcellularLocation>
        <location evidence="2">Cell envelope</location>
    </subcellularLocation>
</comment>
<dbReference type="GO" id="GO:0046872">
    <property type="term" value="F:metal ion binding"/>
    <property type="evidence" value="ECO:0007669"/>
    <property type="project" value="UniProtKB-KW"/>
</dbReference>
<reference evidence="12" key="2">
    <citation type="journal article" date="2021" name="PeerJ">
        <title>Extensive microbial diversity within the chicken gut microbiome revealed by metagenomics and culture.</title>
        <authorList>
            <person name="Gilroy R."/>
            <person name="Ravi A."/>
            <person name="Getino M."/>
            <person name="Pursley I."/>
            <person name="Horton D.L."/>
            <person name="Alikhan N.F."/>
            <person name="Baker D."/>
            <person name="Gharbi K."/>
            <person name="Hall N."/>
            <person name="Watson M."/>
            <person name="Adriaenssens E.M."/>
            <person name="Foster-Nyarko E."/>
            <person name="Jarju S."/>
            <person name="Secka A."/>
            <person name="Antonio M."/>
            <person name="Oren A."/>
            <person name="Chaudhuri R.R."/>
            <person name="La Ragione R."/>
            <person name="Hildebrand F."/>
            <person name="Pallen M.J."/>
        </authorList>
    </citation>
    <scope>NUCLEOTIDE SEQUENCE</scope>
    <source>
        <strain evidence="12">ChiHjej13B12-12457</strain>
    </source>
</reference>
<protein>
    <submittedName>
        <fullName evidence="12">Peptidoglycan DD-metalloendopeptidase family protein</fullName>
    </submittedName>
</protein>
<dbReference type="InterPro" id="IPR016047">
    <property type="entry name" value="M23ase_b-sheet_dom"/>
</dbReference>
<dbReference type="Pfam" id="PF19425">
    <property type="entry name" value="Csd3_N2"/>
    <property type="match status" value="1"/>
</dbReference>
<feature type="region of interest" description="Disordered" evidence="8">
    <location>
        <begin position="62"/>
        <end position="82"/>
    </location>
</feature>
<evidence type="ECO:0000313" key="13">
    <source>
        <dbReference type="Proteomes" id="UP000886744"/>
    </source>
</evidence>
<dbReference type="Gene3D" id="3.10.450.350">
    <property type="match status" value="2"/>
</dbReference>
<name>A0A9D1J6L0_9BACT</name>
<comment type="caution">
    <text evidence="12">The sequence shown here is derived from an EMBL/GenBank/DDBJ whole genome shotgun (WGS) entry which is preliminary data.</text>
</comment>
<dbReference type="InterPro" id="IPR045834">
    <property type="entry name" value="Csd3_N2"/>
</dbReference>
<comment type="cofactor">
    <cofactor evidence="1">
        <name>Zn(2+)</name>
        <dbReference type="ChEBI" id="CHEBI:29105"/>
    </cofactor>
</comment>
<dbReference type="PANTHER" id="PTHR21666">
    <property type="entry name" value="PEPTIDASE-RELATED"/>
    <property type="match status" value="1"/>
</dbReference>
<evidence type="ECO:0000256" key="1">
    <source>
        <dbReference type="ARBA" id="ARBA00001947"/>
    </source>
</evidence>
<dbReference type="SUPFAM" id="SSF51261">
    <property type="entry name" value="Duplicated hybrid motif"/>
    <property type="match status" value="1"/>
</dbReference>
<dbReference type="InterPro" id="IPR011055">
    <property type="entry name" value="Dup_hybrid_motif"/>
</dbReference>
<dbReference type="Gene3D" id="2.70.70.10">
    <property type="entry name" value="Glucose Permease (Domain IIA)"/>
    <property type="match status" value="1"/>
</dbReference>
<keyword evidence="5" id="KW-0378">Hydrolase</keyword>
<dbReference type="GO" id="GO:0004222">
    <property type="term" value="F:metalloendopeptidase activity"/>
    <property type="evidence" value="ECO:0007669"/>
    <property type="project" value="TreeGrafter"/>
</dbReference>
<evidence type="ECO:0000313" key="12">
    <source>
        <dbReference type="EMBL" id="HIR62752.1"/>
    </source>
</evidence>
<keyword evidence="9" id="KW-0472">Membrane</keyword>
<keyword evidence="3" id="KW-0645">Protease</keyword>
<dbReference type="CDD" id="cd12797">
    <property type="entry name" value="M23_peptidase"/>
    <property type="match status" value="1"/>
</dbReference>
<feature type="compositionally biased region" description="Basic and acidic residues" evidence="8">
    <location>
        <begin position="62"/>
        <end position="78"/>
    </location>
</feature>
<feature type="transmembrane region" description="Helical" evidence="9">
    <location>
        <begin position="20"/>
        <end position="43"/>
    </location>
</feature>
<dbReference type="Proteomes" id="UP000886744">
    <property type="component" value="Unassembled WGS sequence"/>
</dbReference>
<evidence type="ECO:0000256" key="6">
    <source>
        <dbReference type="ARBA" id="ARBA00022833"/>
    </source>
</evidence>
<evidence type="ECO:0000256" key="8">
    <source>
        <dbReference type="SAM" id="MobiDB-lite"/>
    </source>
</evidence>
<dbReference type="GO" id="GO:0006508">
    <property type="term" value="P:proteolysis"/>
    <property type="evidence" value="ECO:0007669"/>
    <property type="project" value="UniProtKB-KW"/>
</dbReference>
<keyword evidence="9" id="KW-1133">Transmembrane helix</keyword>
<evidence type="ECO:0000256" key="5">
    <source>
        <dbReference type="ARBA" id="ARBA00022801"/>
    </source>
</evidence>
<keyword evidence="9" id="KW-0812">Transmembrane</keyword>
<dbReference type="AlphaFoldDB" id="A0A9D1J6L0"/>
<evidence type="ECO:0000259" key="10">
    <source>
        <dbReference type="Pfam" id="PF01551"/>
    </source>
</evidence>
<dbReference type="InterPro" id="IPR050570">
    <property type="entry name" value="Cell_wall_metabolism_enzyme"/>
</dbReference>
<keyword evidence="4" id="KW-0479">Metal-binding</keyword>
<evidence type="ECO:0000256" key="7">
    <source>
        <dbReference type="ARBA" id="ARBA00023049"/>
    </source>
</evidence>
<proteinExistence type="predicted"/>
<sequence length="488" mass="55292">MKLREIKDKLLNDRLYQGAIYGVLGTLAVEFVILLIIFVFRALPDSWERELRKEERQELRQERRKAREQDAGKSRKTAEVQLPAAENPAVGTAAAPADSVQEIYEYNIPISRYRKVEGSIRRGEFFSTLMTRLGASQNDIYALDAKSKGVFDMRQIKVGYHYHAYYAPGEPDTLAYVVYEKDNASYVVFSLRDSLSVQVFEKDISKVVDYVEVEIQYSLWQDIIDAGAPALLAVSLADIYAWSIDFFGLQKGDSFKAVYEKTMCDGEILDVERVLYAEFRHGGDSFKAYWFDNGTGNYYWNEKGESMRKAFLRAPLSYTRISSGFTYSRRHPITRKVRPHTGIDYAAPTGTEVMSIGDGVVVYKGYKRAEGNMVKIKHNSVYTSAYLHLSRYGKGLNVGDRVRQGQVIGYVGSTGYSTGPHLDFRIWKNGTPINPLKMESPPAEPLAEADMPAFKESMRESERAAARFLAREAVREAASRLTQNGTLR</sequence>
<evidence type="ECO:0000256" key="4">
    <source>
        <dbReference type="ARBA" id="ARBA00022723"/>
    </source>
</evidence>
<feature type="domain" description="Csd3-like second N-terminal" evidence="11">
    <location>
        <begin position="236"/>
        <end position="325"/>
    </location>
</feature>
<feature type="domain" description="M23ase beta-sheet core" evidence="10">
    <location>
        <begin position="339"/>
        <end position="435"/>
    </location>
</feature>
<evidence type="ECO:0000259" key="11">
    <source>
        <dbReference type="Pfam" id="PF19425"/>
    </source>
</evidence>
<dbReference type="EMBL" id="DVHI01000057">
    <property type="protein sequence ID" value="HIR62752.1"/>
    <property type="molecule type" value="Genomic_DNA"/>
</dbReference>
<gene>
    <name evidence="12" type="ORF">IAC94_04430</name>
</gene>